<dbReference type="InterPro" id="IPR037053">
    <property type="entry name" value="Phage_tail_collar_dom_sf"/>
</dbReference>
<sequence>MNPYVGEIRIFAGNFAPKNWALCNGQILAISSNTALFSIIGTYYGGNGTSTFALPNLQGRVPLSQGQGPGLSDYFIGESGGVETVTLTTLQMPPHTHPVNCNSAQGVQSQHGTKADPAGNFPATQSAGSGIYQATATAGANMNPQMIGTNGGGVAHENHQPYLALNFIICLYGVFPSRS</sequence>
<dbReference type="Pfam" id="PF07484">
    <property type="entry name" value="Collar"/>
    <property type="match status" value="1"/>
</dbReference>
<evidence type="ECO:0000259" key="2">
    <source>
        <dbReference type="Pfam" id="PF07484"/>
    </source>
</evidence>
<reference evidence="3 4" key="1">
    <citation type="journal article" date="2011" name="J. Bacteriol.">
        <title>Genome sequence of 'Pedosphaera parvula' Ellin514, an aerobic Verrucomicrobial isolate from pasture soil.</title>
        <authorList>
            <person name="Kant R."/>
            <person name="van Passel M.W."/>
            <person name="Sangwan P."/>
            <person name="Palva A."/>
            <person name="Lucas S."/>
            <person name="Copeland A."/>
            <person name="Lapidus A."/>
            <person name="Glavina Del Rio T."/>
            <person name="Dalin E."/>
            <person name="Tice H."/>
            <person name="Bruce D."/>
            <person name="Goodwin L."/>
            <person name="Pitluck S."/>
            <person name="Chertkov O."/>
            <person name="Larimer F.W."/>
            <person name="Land M.L."/>
            <person name="Hauser L."/>
            <person name="Brettin T.S."/>
            <person name="Detter J.C."/>
            <person name="Han S."/>
            <person name="de Vos W.M."/>
            <person name="Janssen P.H."/>
            <person name="Smidt H."/>
        </authorList>
    </citation>
    <scope>NUCLEOTIDE SEQUENCE [LARGE SCALE GENOMIC DNA]</scope>
    <source>
        <strain evidence="3 4">Ellin514</strain>
    </source>
</reference>
<dbReference type="RefSeq" id="WP_007413203.1">
    <property type="nucleotide sequence ID" value="NZ_ABOX02000003.1"/>
</dbReference>
<accession>B9XBK5</accession>
<gene>
    <name evidence="3" type="ORF">Cflav_PD5525</name>
</gene>
<dbReference type="AlphaFoldDB" id="B9XBK5"/>
<keyword evidence="4" id="KW-1185">Reference proteome</keyword>
<feature type="compositionally biased region" description="Polar residues" evidence="1">
    <location>
        <begin position="103"/>
        <end position="112"/>
    </location>
</feature>
<feature type="domain" description="Phage tail collar" evidence="2">
    <location>
        <begin position="6"/>
        <end position="62"/>
    </location>
</feature>
<evidence type="ECO:0000313" key="4">
    <source>
        <dbReference type="Proteomes" id="UP000003688"/>
    </source>
</evidence>
<evidence type="ECO:0000256" key="1">
    <source>
        <dbReference type="SAM" id="MobiDB-lite"/>
    </source>
</evidence>
<evidence type="ECO:0000313" key="3">
    <source>
        <dbReference type="EMBL" id="EEF62890.1"/>
    </source>
</evidence>
<protein>
    <submittedName>
        <fullName evidence="3">Tail Collar domain protein</fullName>
    </submittedName>
</protein>
<dbReference type="Proteomes" id="UP000003688">
    <property type="component" value="Unassembled WGS sequence"/>
</dbReference>
<organism evidence="3 4">
    <name type="scientific">Pedosphaera parvula (strain Ellin514)</name>
    <dbReference type="NCBI Taxonomy" id="320771"/>
    <lineage>
        <taxon>Bacteria</taxon>
        <taxon>Pseudomonadati</taxon>
        <taxon>Verrucomicrobiota</taxon>
        <taxon>Pedosphaerae</taxon>
        <taxon>Pedosphaerales</taxon>
        <taxon>Pedosphaeraceae</taxon>
        <taxon>Pedosphaera</taxon>
    </lineage>
</organism>
<dbReference type="SUPFAM" id="SSF88874">
    <property type="entry name" value="Receptor-binding domain of short tail fibre protein gp12"/>
    <property type="match status" value="1"/>
</dbReference>
<dbReference type="EMBL" id="ABOX02000003">
    <property type="protein sequence ID" value="EEF62890.1"/>
    <property type="molecule type" value="Genomic_DNA"/>
</dbReference>
<dbReference type="Gene3D" id="3.90.1340.10">
    <property type="entry name" value="Phage tail collar domain"/>
    <property type="match status" value="1"/>
</dbReference>
<dbReference type="STRING" id="320771.Cflav_PD5525"/>
<feature type="region of interest" description="Disordered" evidence="1">
    <location>
        <begin position="103"/>
        <end position="122"/>
    </location>
</feature>
<dbReference type="InterPro" id="IPR011083">
    <property type="entry name" value="Phage_tail_collar_dom"/>
</dbReference>
<name>B9XBK5_PEDPL</name>
<comment type="caution">
    <text evidence="3">The sequence shown here is derived from an EMBL/GenBank/DDBJ whole genome shotgun (WGS) entry which is preliminary data.</text>
</comment>
<proteinExistence type="predicted"/>